<organism evidence="3 4">
    <name type="scientific">Galerina marginata (strain CBS 339.88)</name>
    <dbReference type="NCBI Taxonomy" id="685588"/>
    <lineage>
        <taxon>Eukaryota</taxon>
        <taxon>Fungi</taxon>
        <taxon>Dikarya</taxon>
        <taxon>Basidiomycota</taxon>
        <taxon>Agaricomycotina</taxon>
        <taxon>Agaricomycetes</taxon>
        <taxon>Agaricomycetidae</taxon>
        <taxon>Agaricales</taxon>
        <taxon>Agaricineae</taxon>
        <taxon>Strophariaceae</taxon>
        <taxon>Galerina</taxon>
    </lineage>
</organism>
<dbReference type="InterPro" id="IPR018253">
    <property type="entry name" value="DnaJ_domain_CS"/>
</dbReference>
<dbReference type="PANTHER" id="PTHR44924">
    <property type="entry name" value="DNAJ SUBFAMILY A MEMBER 2"/>
    <property type="match status" value="1"/>
</dbReference>
<feature type="compositionally biased region" description="Basic and acidic residues" evidence="1">
    <location>
        <begin position="212"/>
        <end position="246"/>
    </location>
</feature>
<protein>
    <recommendedName>
        <fullName evidence="2">J domain-containing protein</fullName>
    </recommendedName>
</protein>
<dbReference type="InterPro" id="IPR001623">
    <property type="entry name" value="DnaJ_domain"/>
</dbReference>
<evidence type="ECO:0000313" key="4">
    <source>
        <dbReference type="Proteomes" id="UP000027222"/>
    </source>
</evidence>
<accession>A0A067S9B6</accession>
<evidence type="ECO:0000256" key="1">
    <source>
        <dbReference type="SAM" id="MobiDB-lite"/>
    </source>
</evidence>
<dbReference type="PROSITE" id="PS50076">
    <property type="entry name" value="DNAJ_2"/>
    <property type="match status" value="1"/>
</dbReference>
<gene>
    <name evidence="3" type="ORF">GALMADRAFT_1356063</name>
</gene>
<feature type="region of interest" description="Disordered" evidence="1">
    <location>
        <begin position="197"/>
        <end position="246"/>
    </location>
</feature>
<dbReference type="Gene3D" id="1.10.287.110">
    <property type="entry name" value="DnaJ domain"/>
    <property type="match status" value="1"/>
</dbReference>
<dbReference type="STRING" id="685588.A0A067S9B6"/>
<reference evidence="4" key="1">
    <citation type="journal article" date="2014" name="Proc. Natl. Acad. Sci. U.S.A.">
        <title>Extensive sampling of basidiomycete genomes demonstrates inadequacy of the white-rot/brown-rot paradigm for wood decay fungi.</title>
        <authorList>
            <person name="Riley R."/>
            <person name="Salamov A.A."/>
            <person name="Brown D.W."/>
            <person name="Nagy L.G."/>
            <person name="Floudas D."/>
            <person name="Held B.W."/>
            <person name="Levasseur A."/>
            <person name="Lombard V."/>
            <person name="Morin E."/>
            <person name="Otillar R."/>
            <person name="Lindquist E.A."/>
            <person name="Sun H."/>
            <person name="LaButti K.M."/>
            <person name="Schmutz J."/>
            <person name="Jabbour D."/>
            <person name="Luo H."/>
            <person name="Baker S.E."/>
            <person name="Pisabarro A.G."/>
            <person name="Walton J.D."/>
            <person name="Blanchette R.A."/>
            <person name="Henrissat B."/>
            <person name="Martin F."/>
            <person name="Cullen D."/>
            <person name="Hibbett D.S."/>
            <person name="Grigoriev I.V."/>
        </authorList>
    </citation>
    <scope>NUCLEOTIDE SEQUENCE [LARGE SCALE GENOMIC DNA]</scope>
    <source>
        <strain evidence="4">CBS 339.88</strain>
    </source>
</reference>
<proteinExistence type="predicted"/>
<dbReference type="InterPro" id="IPR036869">
    <property type="entry name" value="J_dom_sf"/>
</dbReference>
<dbReference type="SUPFAM" id="SSF46565">
    <property type="entry name" value="Chaperone J-domain"/>
    <property type="match status" value="1"/>
</dbReference>
<dbReference type="HOGENOM" id="CLU_1129122_0_0_1"/>
<evidence type="ECO:0000259" key="2">
    <source>
        <dbReference type="PROSITE" id="PS50076"/>
    </source>
</evidence>
<dbReference type="PROSITE" id="PS00636">
    <property type="entry name" value="DNAJ_1"/>
    <property type="match status" value="1"/>
</dbReference>
<dbReference type="PANTHER" id="PTHR44924:SF1">
    <property type="entry name" value="DNAJ SUBFAMILY A MEMBER 2"/>
    <property type="match status" value="1"/>
</dbReference>
<dbReference type="OrthoDB" id="3225557at2759"/>
<feature type="domain" description="J" evidence="2">
    <location>
        <begin position="91"/>
        <end position="161"/>
    </location>
</feature>
<dbReference type="CDD" id="cd06257">
    <property type="entry name" value="DnaJ"/>
    <property type="match status" value="1"/>
</dbReference>
<dbReference type="AlphaFoldDB" id="A0A067S9B6"/>
<keyword evidence="4" id="KW-1185">Reference proteome</keyword>
<sequence>MVRKSATDVQIHHNPGFIDLIKTGFFNSPLAFGYKFKSHYVSSHPEHKEAELTIPIVVPAATAVALYERREEKKVKKGQAQEILRAIYLAVLFLVLSRATNLIRSNPIDESALWISRPRWPTIDPDKNPNNPHAEERFKEIAITYQSLSDDTPRHKYNKFGPKESAPEGGYIDLEEVFRAVFGGERFAPTTGHMKTALQEAEDAKGDEEDGRDILSPEEKAEKERDRIKVEKDRLKAAEKAAARAE</sequence>
<dbReference type="EMBL" id="KL142414">
    <property type="protein sequence ID" value="KDR67470.1"/>
    <property type="molecule type" value="Genomic_DNA"/>
</dbReference>
<dbReference type="Proteomes" id="UP000027222">
    <property type="component" value="Unassembled WGS sequence"/>
</dbReference>
<dbReference type="Pfam" id="PF00226">
    <property type="entry name" value="DnaJ"/>
    <property type="match status" value="1"/>
</dbReference>
<evidence type="ECO:0000313" key="3">
    <source>
        <dbReference type="EMBL" id="KDR67470.1"/>
    </source>
</evidence>
<name>A0A067S9B6_GALM3</name>